<gene>
    <name evidence="2" type="ORF">C1637_09990</name>
    <name evidence="1" type="ORF">EG342_09705</name>
</gene>
<reference evidence="1 4" key="2">
    <citation type="submission" date="2018-11" db="EMBL/GenBank/DDBJ databases">
        <title>Proposal to divide the Flavobacteriaceae and reorganize its genera based on Amino Acid Identity values calculated from whole genome sequences.</title>
        <authorList>
            <person name="Nicholson A.C."/>
            <person name="Gulvik C.A."/>
            <person name="Whitney A.M."/>
            <person name="Humrighouse B.W."/>
            <person name="Bell M."/>
            <person name="Holmes B."/>
            <person name="Steigerwalt A.G."/>
            <person name="Villarma A."/>
            <person name="Sheth M."/>
            <person name="Batra D."/>
            <person name="Pryor J."/>
            <person name="Bernardet J.-F."/>
            <person name="Hugo C."/>
            <person name="Kampfer P."/>
            <person name="Newman J."/>
            <person name="McQuiston J.R."/>
        </authorList>
    </citation>
    <scope>NUCLEOTIDE SEQUENCE [LARGE SCALE GENOMIC DNA]</scope>
    <source>
        <strain evidence="1 4">KC_1864</strain>
    </source>
</reference>
<evidence type="ECO:0000313" key="1">
    <source>
        <dbReference type="EMBL" id="AZA82158.1"/>
    </source>
</evidence>
<proteinExistence type="predicted"/>
<dbReference type="OrthoDB" id="1275252at2"/>
<dbReference type="Proteomes" id="UP000236262">
    <property type="component" value="Unassembled WGS sequence"/>
</dbReference>
<keyword evidence="4" id="KW-1185">Reference proteome</keyword>
<dbReference type="EMBL" id="CP033924">
    <property type="protein sequence ID" value="AZA82158.1"/>
    <property type="molecule type" value="Genomic_DNA"/>
</dbReference>
<dbReference type="Proteomes" id="UP000279972">
    <property type="component" value="Chromosome"/>
</dbReference>
<dbReference type="RefSeq" id="WP_103291530.1">
    <property type="nucleotide sequence ID" value="NZ_CP033924.1"/>
</dbReference>
<sequence length="435" mass="47562">MSSQDLTNISILIKNEVAEEGNTKQRIAGAFDIVNKDKADLINGQIPYTQLPPMFSSMYKGYLKINTTAPNATGLYRLLEVGTYNKLTPAVDENGNSITIITIDSEINEAYYDGSVWKKVETKLPKLGVANEFDPNDDENAQAGKQITGYVNFSLRILTYTVNLEKDNFVKYSQLSSTATFSEGPNSVFGKVSMYKLTGGDVLFGSNFSALEGSDTYDSTKTNVITFWKEYNKVRYFVETFPLEPIIPDYVSYYNFSGKSPNTLLTNIAAESGSSFIGNTGRFKINTSSTMLTATTTATGLSDSIAINKGNLVNYKVTITMAFTTSFQFAINRTSATDYAEYIDILRNSPAFPTSTIKQKTTANPSGVSLGTTTAIPASAPSGYPVEILVNGNTAHLTINNQFVCDIPVSGTGNYFSMIFVGIDDFMIDYKLEAL</sequence>
<name>A0A3G6RH66_CHRLC</name>
<evidence type="ECO:0000313" key="2">
    <source>
        <dbReference type="EMBL" id="PNW14165.1"/>
    </source>
</evidence>
<reference evidence="2 3" key="1">
    <citation type="submission" date="2018-01" db="EMBL/GenBank/DDBJ databases">
        <title>Draft genome sequences of Chryseobacterium lactis NCTC11390, Chryseobacterium oncorhynchi 701B-08, and Chryseobacterium viscerum 687B-08.</title>
        <authorList>
            <person name="Jeong J.-J."/>
            <person name="Lee Y.J."/>
            <person name="Park B."/>
            <person name="Choi I.-G."/>
            <person name="Kim K.D."/>
        </authorList>
    </citation>
    <scope>NUCLEOTIDE SEQUENCE [LARGE SCALE GENOMIC DNA]</scope>
    <source>
        <strain evidence="2 3">NCTC11390</strain>
    </source>
</reference>
<dbReference type="AlphaFoldDB" id="A0A3G6RH66"/>
<protein>
    <submittedName>
        <fullName evidence="2">Uncharacterized protein</fullName>
    </submittedName>
</protein>
<evidence type="ECO:0000313" key="3">
    <source>
        <dbReference type="Proteomes" id="UP000236262"/>
    </source>
</evidence>
<evidence type="ECO:0000313" key="4">
    <source>
        <dbReference type="Proteomes" id="UP000279972"/>
    </source>
</evidence>
<dbReference type="KEGG" id="clac:EG342_09705"/>
<organism evidence="2 3">
    <name type="scientific">Chryseobacterium lactis</name>
    <dbReference type="NCBI Taxonomy" id="1241981"/>
    <lineage>
        <taxon>Bacteria</taxon>
        <taxon>Pseudomonadati</taxon>
        <taxon>Bacteroidota</taxon>
        <taxon>Flavobacteriia</taxon>
        <taxon>Flavobacteriales</taxon>
        <taxon>Weeksellaceae</taxon>
        <taxon>Chryseobacterium group</taxon>
        <taxon>Chryseobacterium</taxon>
    </lineage>
</organism>
<dbReference type="EMBL" id="PPEH01000003">
    <property type="protein sequence ID" value="PNW14165.1"/>
    <property type="molecule type" value="Genomic_DNA"/>
</dbReference>
<accession>A0A3G6RH66</accession>